<proteinExistence type="inferred from homology"/>
<dbReference type="InterPro" id="IPR017972">
    <property type="entry name" value="Cyt_P450_CS"/>
</dbReference>
<dbReference type="Pfam" id="PF00067">
    <property type="entry name" value="p450"/>
    <property type="match status" value="1"/>
</dbReference>
<dbReference type="RefSeq" id="WP_130854661.1">
    <property type="nucleotide sequence ID" value="NZ_JBHLWO010000001.1"/>
</dbReference>
<dbReference type="InterPro" id="IPR002401">
    <property type="entry name" value="Cyt_P450_E_grp-I"/>
</dbReference>
<dbReference type="PRINTS" id="PR00385">
    <property type="entry name" value="P450"/>
</dbReference>
<keyword evidence="2 7" id="KW-0349">Heme</keyword>
<keyword evidence="3 7" id="KW-0479">Metal-binding</keyword>
<dbReference type="CDD" id="cd20620">
    <property type="entry name" value="CYP132-like"/>
    <property type="match status" value="1"/>
</dbReference>
<keyword evidence="6 7" id="KW-0503">Monooxygenase</keyword>
<dbReference type="InterPro" id="IPR036396">
    <property type="entry name" value="Cyt_P450_sf"/>
</dbReference>
<name>A0ABV6HEQ6_9SPHI</name>
<reference evidence="8 9" key="1">
    <citation type="submission" date="2024-09" db="EMBL/GenBank/DDBJ databases">
        <authorList>
            <person name="Sun Q."/>
            <person name="Mori K."/>
        </authorList>
    </citation>
    <scope>NUCLEOTIDE SEQUENCE [LARGE SCALE GENOMIC DNA]</scope>
    <source>
        <strain evidence="8 9">CCM 7765</strain>
    </source>
</reference>
<keyword evidence="5 7" id="KW-0408">Iron</keyword>
<dbReference type="SUPFAM" id="SSF48264">
    <property type="entry name" value="Cytochrome P450"/>
    <property type="match status" value="1"/>
</dbReference>
<comment type="similarity">
    <text evidence="1 7">Belongs to the cytochrome P450 family.</text>
</comment>
<dbReference type="Proteomes" id="UP001589774">
    <property type="component" value="Unassembled WGS sequence"/>
</dbReference>
<dbReference type="PANTHER" id="PTHR24291">
    <property type="entry name" value="CYTOCHROME P450 FAMILY 4"/>
    <property type="match status" value="1"/>
</dbReference>
<accession>A0ABV6HEQ6</accession>
<dbReference type="EMBL" id="JBHLWO010000001">
    <property type="protein sequence ID" value="MFC0317367.1"/>
    <property type="molecule type" value="Genomic_DNA"/>
</dbReference>
<organism evidence="8 9">
    <name type="scientific">Olivibacter oleidegradans</name>
    <dbReference type="NCBI Taxonomy" id="760123"/>
    <lineage>
        <taxon>Bacteria</taxon>
        <taxon>Pseudomonadati</taxon>
        <taxon>Bacteroidota</taxon>
        <taxon>Sphingobacteriia</taxon>
        <taxon>Sphingobacteriales</taxon>
        <taxon>Sphingobacteriaceae</taxon>
        <taxon>Olivibacter</taxon>
    </lineage>
</organism>
<keyword evidence="9" id="KW-1185">Reference proteome</keyword>
<evidence type="ECO:0000256" key="4">
    <source>
        <dbReference type="ARBA" id="ARBA00023002"/>
    </source>
</evidence>
<dbReference type="InterPro" id="IPR050196">
    <property type="entry name" value="Cytochrome_P450_Monoox"/>
</dbReference>
<evidence type="ECO:0000256" key="3">
    <source>
        <dbReference type="ARBA" id="ARBA00022723"/>
    </source>
</evidence>
<evidence type="ECO:0000256" key="6">
    <source>
        <dbReference type="ARBA" id="ARBA00023033"/>
    </source>
</evidence>
<evidence type="ECO:0000256" key="5">
    <source>
        <dbReference type="ARBA" id="ARBA00023004"/>
    </source>
</evidence>
<dbReference type="InterPro" id="IPR001128">
    <property type="entry name" value="Cyt_P450"/>
</dbReference>
<gene>
    <name evidence="8" type="ORF">ACFFI0_03555</name>
</gene>
<keyword evidence="4 7" id="KW-0560">Oxidoreductase</keyword>
<protein>
    <submittedName>
        <fullName evidence="8">Cytochrome P450</fullName>
    </submittedName>
</protein>
<evidence type="ECO:0000256" key="7">
    <source>
        <dbReference type="RuleBase" id="RU000461"/>
    </source>
</evidence>
<dbReference type="PANTHER" id="PTHR24291:SF50">
    <property type="entry name" value="BIFUNCTIONAL ALBAFLAVENONE MONOOXYGENASE_TERPENE SYNTHASE"/>
    <property type="match status" value="1"/>
</dbReference>
<evidence type="ECO:0000313" key="8">
    <source>
        <dbReference type="EMBL" id="MFC0317367.1"/>
    </source>
</evidence>
<evidence type="ECO:0000256" key="2">
    <source>
        <dbReference type="ARBA" id="ARBA00022617"/>
    </source>
</evidence>
<evidence type="ECO:0000256" key="1">
    <source>
        <dbReference type="ARBA" id="ARBA00010617"/>
    </source>
</evidence>
<dbReference type="PROSITE" id="PS00086">
    <property type="entry name" value="CYTOCHROME_P450"/>
    <property type="match status" value="1"/>
</dbReference>
<dbReference type="PRINTS" id="PR00463">
    <property type="entry name" value="EP450I"/>
</dbReference>
<evidence type="ECO:0000313" key="9">
    <source>
        <dbReference type="Proteomes" id="UP001589774"/>
    </source>
</evidence>
<comment type="caution">
    <text evidence="8">The sequence shown here is derived from an EMBL/GenBank/DDBJ whole genome shotgun (WGS) entry which is preliminary data.</text>
</comment>
<dbReference type="Gene3D" id="1.10.630.10">
    <property type="entry name" value="Cytochrome P450"/>
    <property type="match status" value="1"/>
</dbReference>
<sequence length="432" mass="50688">MDLLTDKNIPFGPKEASEVEEGPQALSNILNLFHQYGDIYKIYSERRNNYTYVISDPEMVKHVLITNNRNYEKGVGIDRVKILLGNGIMVSEGDYWKRQRRMIQPAFHKRVIAKLTDDIAQANETMLSNWLTGNKEINLTAELSSVTLRIVLQALFSVDFQQLEKREGVNPFALLTEVHERNLVFAMKFRALAKTIQEIINLRRKERRVEEDFLSMIMEAKNDEGQGMSDREIIDEMMTLIVAGHETTASALTWAWYLLHKHPEVYARAKQEALQVRNVHLRFHHLEQLPYIRQVIEETMRLYPPGWLLTRRAMQDDVIGGYHVPPKTDIFISPYVIHRHPRYWEQPDLFNPERFDASYRRERHRFEYFPFSGGPRQCIGDFFALVEMQLHLALILRTTDMEILVDEPISMEAQINLRPDKPLFARLINPRN</sequence>